<evidence type="ECO:0000313" key="1">
    <source>
        <dbReference type="EMBL" id="MBN2953791.1"/>
    </source>
</evidence>
<dbReference type="EMBL" id="JAFHBD010000038">
    <property type="protein sequence ID" value="MBN2953791.1"/>
    <property type="molecule type" value="Genomic_DNA"/>
</dbReference>
<protein>
    <submittedName>
        <fullName evidence="1">Uncharacterized protein</fullName>
    </submittedName>
</protein>
<organism evidence="1 2">
    <name type="scientific">Fusicatenibacter saccharivorans</name>
    <dbReference type="NCBI Taxonomy" id="1150298"/>
    <lineage>
        <taxon>Bacteria</taxon>
        <taxon>Bacillati</taxon>
        <taxon>Bacillota</taxon>
        <taxon>Clostridia</taxon>
        <taxon>Lachnospirales</taxon>
        <taxon>Lachnospiraceae</taxon>
        <taxon>Fusicatenibacter</taxon>
    </lineage>
</organism>
<evidence type="ECO:0000313" key="2">
    <source>
        <dbReference type="Proteomes" id="UP000737612"/>
    </source>
</evidence>
<gene>
    <name evidence="1" type="ORF">JTJ23_09385</name>
</gene>
<dbReference type="OrthoDB" id="9802612at2"/>
<sequence>MIEQYLLENYEKGEPIFLSDLCMEGMTEENLRYHLKRMTDDGKISRFAPGIYYCPKTNLLGEKQILSPETVALHKYIRRKGKRVGFYSGYTLANRLGLSTQVPFKEEITSNYAPAQVREIKIKDRTYIIRRPMAEITEENAYVLQLLDCLKDLDKSAEEDMKSCGTILTAFIEQHKITREQVDPLLIYYPLKIYKAIYETGVKYVSA</sequence>
<dbReference type="InterPro" id="IPR045738">
    <property type="entry name" value="DUF6088"/>
</dbReference>
<name>A0A174S115_9FIRM</name>
<dbReference type="Pfam" id="PF19570">
    <property type="entry name" value="DUF6088"/>
    <property type="match status" value="1"/>
</dbReference>
<reference evidence="1" key="1">
    <citation type="submission" date="2021-02" db="EMBL/GenBank/DDBJ databases">
        <title>Metagenome-assembled genomes from human diarrheal sample B26.</title>
        <authorList>
            <person name="Ateba T.P."/>
            <person name="Alayande K.A."/>
            <person name="Mwanza M."/>
        </authorList>
    </citation>
    <scope>NUCLEOTIDE SEQUENCE</scope>
    <source>
        <strain evidence="1">06WH</strain>
    </source>
</reference>
<proteinExistence type="predicted"/>
<comment type="caution">
    <text evidence="1">The sequence shown here is derived from an EMBL/GenBank/DDBJ whole genome shotgun (WGS) entry which is preliminary data.</text>
</comment>
<dbReference type="Proteomes" id="UP000737612">
    <property type="component" value="Unassembled WGS sequence"/>
</dbReference>
<accession>A0A174S115</accession>
<dbReference type="AlphaFoldDB" id="A0A174S115"/>